<evidence type="ECO:0000256" key="1">
    <source>
        <dbReference type="ARBA" id="ARBA00004871"/>
    </source>
</evidence>
<keyword evidence="5" id="KW-1185">Reference proteome</keyword>
<dbReference type="GO" id="GO:0004764">
    <property type="term" value="F:shikimate 3-dehydrogenase (NADP+) activity"/>
    <property type="evidence" value="ECO:0007669"/>
    <property type="project" value="InterPro"/>
</dbReference>
<dbReference type="SUPFAM" id="SSF51735">
    <property type="entry name" value="NAD(P)-binding Rossmann-fold domains"/>
    <property type="match status" value="1"/>
</dbReference>
<evidence type="ECO:0000313" key="5">
    <source>
        <dbReference type="Proteomes" id="UP000322159"/>
    </source>
</evidence>
<dbReference type="KEGG" id="lyk:FLP23_09010"/>
<dbReference type="OrthoDB" id="9776868at2"/>
<accession>A0A5C1Y8Q1</accession>
<dbReference type="GO" id="GO:0005829">
    <property type="term" value="C:cytosol"/>
    <property type="evidence" value="ECO:0007669"/>
    <property type="project" value="TreeGrafter"/>
</dbReference>
<dbReference type="Proteomes" id="UP000322159">
    <property type="component" value="Chromosome"/>
</dbReference>
<dbReference type="GO" id="GO:0019632">
    <property type="term" value="P:shikimate metabolic process"/>
    <property type="evidence" value="ECO:0007669"/>
    <property type="project" value="TreeGrafter"/>
</dbReference>
<proteinExistence type="predicted"/>
<reference evidence="4 5" key="1">
    <citation type="submission" date="2019-09" db="EMBL/GenBank/DDBJ databases">
        <title>Genome sequencing of strain KACC 19322.</title>
        <authorList>
            <person name="Heo J."/>
            <person name="Kim S.-J."/>
            <person name="Kim J.-S."/>
            <person name="Hong S.-B."/>
            <person name="Kwon S.-W."/>
        </authorList>
    </citation>
    <scope>NUCLEOTIDE SEQUENCE [LARGE SCALE GENOMIC DNA]</scope>
    <source>
        <strain evidence="4 5">KACC 19322</strain>
    </source>
</reference>
<dbReference type="Gene3D" id="3.40.50.10860">
    <property type="entry name" value="Leucine Dehydrogenase, chain A, domain 1"/>
    <property type="match status" value="1"/>
</dbReference>
<dbReference type="SUPFAM" id="SSF53223">
    <property type="entry name" value="Aminoacid dehydrogenase-like, N-terminal domain"/>
    <property type="match status" value="1"/>
</dbReference>
<dbReference type="InterPro" id="IPR013708">
    <property type="entry name" value="Shikimate_DH-bd_N"/>
</dbReference>
<dbReference type="AlphaFoldDB" id="A0A5C1Y8Q1"/>
<keyword evidence="2" id="KW-0057">Aromatic amino acid biosynthesis</keyword>
<dbReference type="Pfam" id="PF08501">
    <property type="entry name" value="Shikimate_dh_N"/>
    <property type="match status" value="1"/>
</dbReference>
<dbReference type="GO" id="GO:0009073">
    <property type="term" value="P:aromatic amino acid family biosynthetic process"/>
    <property type="evidence" value="ECO:0007669"/>
    <property type="project" value="UniProtKB-KW"/>
</dbReference>
<dbReference type="Gene3D" id="3.40.50.720">
    <property type="entry name" value="NAD(P)-binding Rossmann-like Domain"/>
    <property type="match status" value="1"/>
</dbReference>
<dbReference type="PANTHER" id="PTHR21089">
    <property type="entry name" value="SHIKIMATE DEHYDROGENASE"/>
    <property type="match status" value="1"/>
</dbReference>
<evidence type="ECO:0000313" key="4">
    <source>
        <dbReference type="EMBL" id="QEO10136.1"/>
    </source>
</evidence>
<evidence type="ECO:0000259" key="3">
    <source>
        <dbReference type="Pfam" id="PF08501"/>
    </source>
</evidence>
<dbReference type="InterPro" id="IPR022893">
    <property type="entry name" value="Shikimate_DH_fam"/>
</dbReference>
<dbReference type="CDD" id="cd01065">
    <property type="entry name" value="NAD_bind_Shikimate_DH"/>
    <property type="match status" value="1"/>
</dbReference>
<dbReference type="PANTHER" id="PTHR21089:SF1">
    <property type="entry name" value="BIFUNCTIONAL 3-DEHYDROQUINATE DEHYDRATASE_SHIKIMATE DEHYDROGENASE, CHLOROPLASTIC"/>
    <property type="match status" value="1"/>
</dbReference>
<organism evidence="4 5">
    <name type="scientific">Protaetiibacter larvae</name>
    <dbReference type="NCBI Taxonomy" id="2592654"/>
    <lineage>
        <taxon>Bacteria</taxon>
        <taxon>Bacillati</taxon>
        <taxon>Actinomycetota</taxon>
        <taxon>Actinomycetes</taxon>
        <taxon>Micrococcales</taxon>
        <taxon>Microbacteriaceae</taxon>
        <taxon>Protaetiibacter</taxon>
    </lineage>
</organism>
<comment type="pathway">
    <text evidence="1">Metabolic intermediate biosynthesis; chorismate biosynthesis; chorismate from D-erythrose 4-phosphate and phosphoenolpyruvate: step 4/7.</text>
</comment>
<sequence length="273" mass="28694">MAEPPVHRLAVLGSPIAHSRSPQLQLAAYRVLGLPWSYERVEVTEAGLAPFLGGLDASWRGLSLTMPLKRRVPGLVPEVDPVAARTAQANTILLDAGRPVRAFNTDVHGIVAAFAEAGVRSADEATVIGGGATAESAVVALQQLGARVTLAVRDPAKAESTASFRGIRVVPLSEARDALAASRAVVSTIPPRAEFSLEVPALSEEQRLLDVAYDPWPSALGSRWQAAGGGVVHGVRMLLHQAVHQVRIFVGGDPELALPDEDAVIRAMSAAVE</sequence>
<gene>
    <name evidence="4" type="ORF">FLP23_09010</name>
</gene>
<keyword evidence="2" id="KW-0028">Amino-acid biosynthesis</keyword>
<dbReference type="InterPro" id="IPR036291">
    <property type="entry name" value="NAD(P)-bd_dom_sf"/>
</dbReference>
<feature type="domain" description="Shikimate dehydrogenase substrate binding N-terminal" evidence="3">
    <location>
        <begin position="11"/>
        <end position="92"/>
    </location>
</feature>
<dbReference type="EMBL" id="CP043504">
    <property type="protein sequence ID" value="QEO10136.1"/>
    <property type="molecule type" value="Genomic_DNA"/>
</dbReference>
<dbReference type="GO" id="GO:0009423">
    <property type="term" value="P:chorismate biosynthetic process"/>
    <property type="evidence" value="ECO:0007669"/>
    <property type="project" value="TreeGrafter"/>
</dbReference>
<dbReference type="RefSeq" id="WP_149325553.1">
    <property type="nucleotide sequence ID" value="NZ_CP043504.1"/>
</dbReference>
<name>A0A5C1Y8Q1_9MICO</name>
<evidence type="ECO:0000256" key="2">
    <source>
        <dbReference type="ARBA" id="ARBA00023141"/>
    </source>
</evidence>
<dbReference type="InterPro" id="IPR046346">
    <property type="entry name" value="Aminoacid_DH-like_N_sf"/>
</dbReference>
<dbReference type="GO" id="GO:0050661">
    <property type="term" value="F:NADP binding"/>
    <property type="evidence" value="ECO:0007669"/>
    <property type="project" value="TreeGrafter"/>
</dbReference>
<protein>
    <submittedName>
        <fullName evidence="4">Shikimate dehydrogenase</fullName>
    </submittedName>
</protein>